<feature type="region of interest" description="Disordered" evidence="2">
    <location>
        <begin position="23"/>
        <end position="42"/>
    </location>
</feature>
<organism evidence="4 5">
    <name type="scientific">Lentilactobacillus diolivorans DSM 14421</name>
    <dbReference type="NCBI Taxonomy" id="1423739"/>
    <lineage>
        <taxon>Bacteria</taxon>
        <taxon>Bacillati</taxon>
        <taxon>Bacillota</taxon>
        <taxon>Bacilli</taxon>
        <taxon>Lactobacillales</taxon>
        <taxon>Lactobacillaceae</taxon>
        <taxon>Lentilactobacillus</taxon>
    </lineage>
</organism>
<protein>
    <recommendedName>
        <fullName evidence="6">DUF3862 domain-containing protein</fullName>
    </recommendedName>
</protein>
<dbReference type="PATRIC" id="fig|1423739.3.peg.1103"/>
<proteinExistence type="predicted"/>
<feature type="signal peptide" evidence="3">
    <location>
        <begin position="1"/>
        <end position="20"/>
    </location>
</feature>
<dbReference type="InterPro" id="IPR037873">
    <property type="entry name" value="BamE-like"/>
</dbReference>
<evidence type="ECO:0008006" key="6">
    <source>
        <dbReference type="Google" id="ProtNLM"/>
    </source>
</evidence>
<sequence>MFMKKSVVLAVTVLASLSLAACGNSSKSKSGSNKTSSSQTQDLSKNITLANYKKIKVGIMTGQGGATESSVKAKFGTPSSKSKASKTEIVQYSWSKVDPSFKVADVTIHAIDGKVVGKAYDAKKTSGMKITSKSRLAGIKKGDSYNATLKTLGTPNGESIMGAGKNSLQQLTYATDKNGNAVTFSFNQNKLNAKTTATIN</sequence>
<dbReference type="Proteomes" id="UP000052013">
    <property type="component" value="Unassembled WGS sequence"/>
</dbReference>
<dbReference type="Gene3D" id="3.30.1450.10">
    <property type="match status" value="2"/>
</dbReference>
<evidence type="ECO:0000256" key="3">
    <source>
        <dbReference type="SAM" id="SignalP"/>
    </source>
</evidence>
<comment type="caution">
    <text evidence="4">The sequence shown here is derived from an EMBL/GenBank/DDBJ whole genome shotgun (WGS) entry which is preliminary data.</text>
</comment>
<dbReference type="EMBL" id="AZEY01000090">
    <property type="protein sequence ID" value="KRL64542.1"/>
    <property type="molecule type" value="Genomic_DNA"/>
</dbReference>
<evidence type="ECO:0000313" key="5">
    <source>
        <dbReference type="Proteomes" id="UP000052013"/>
    </source>
</evidence>
<name>A0A0R1S7S6_9LACO</name>
<feature type="chain" id="PRO_5039537596" description="DUF3862 domain-containing protein" evidence="3">
    <location>
        <begin position="21"/>
        <end position="200"/>
    </location>
</feature>
<gene>
    <name evidence="4" type="ORF">FC85_GL001052</name>
</gene>
<evidence type="ECO:0000256" key="2">
    <source>
        <dbReference type="SAM" id="MobiDB-lite"/>
    </source>
</evidence>
<dbReference type="AlphaFoldDB" id="A0A0R1S7S6"/>
<dbReference type="RefSeq" id="WP_057865495.1">
    <property type="nucleotide sequence ID" value="NZ_AZEY01000090.1"/>
</dbReference>
<dbReference type="InterPro" id="IPR024418">
    <property type="entry name" value="DUF3862"/>
</dbReference>
<feature type="compositionally biased region" description="Low complexity" evidence="2">
    <location>
        <begin position="23"/>
        <end position="41"/>
    </location>
</feature>
<reference evidence="4 5" key="1">
    <citation type="journal article" date="2015" name="Genome Announc.">
        <title>Expanding the biotechnology potential of lactobacilli through comparative genomics of 213 strains and associated genera.</title>
        <authorList>
            <person name="Sun Z."/>
            <person name="Harris H.M."/>
            <person name="McCann A."/>
            <person name="Guo C."/>
            <person name="Argimon S."/>
            <person name="Zhang W."/>
            <person name="Yang X."/>
            <person name="Jeffery I.B."/>
            <person name="Cooney J.C."/>
            <person name="Kagawa T.F."/>
            <person name="Liu W."/>
            <person name="Song Y."/>
            <person name="Salvetti E."/>
            <person name="Wrobel A."/>
            <person name="Rasinkangas P."/>
            <person name="Parkhill J."/>
            <person name="Rea M.C."/>
            <person name="O'Sullivan O."/>
            <person name="Ritari J."/>
            <person name="Douillard F.P."/>
            <person name="Paul Ross R."/>
            <person name="Yang R."/>
            <person name="Briner A.E."/>
            <person name="Felis G.E."/>
            <person name="de Vos W.M."/>
            <person name="Barrangou R."/>
            <person name="Klaenhammer T.R."/>
            <person name="Caufield P.W."/>
            <person name="Cui Y."/>
            <person name="Zhang H."/>
            <person name="O'Toole P.W."/>
        </authorList>
    </citation>
    <scope>NUCLEOTIDE SEQUENCE [LARGE SCALE GENOMIC DNA]</scope>
    <source>
        <strain evidence="4 5">DSM 14421</strain>
    </source>
</reference>
<evidence type="ECO:0000256" key="1">
    <source>
        <dbReference type="ARBA" id="ARBA00022729"/>
    </source>
</evidence>
<accession>A0A0R1S7S6</accession>
<keyword evidence="1 3" id="KW-0732">Signal</keyword>
<dbReference type="STRING" id="1423739.FC85_GL001052"/>
<dbReference type="PROSITE" id="PS51257">
    <property type="entry name" value="PROKAR_LIPOPROTEIN"/>
    <property type="match status" value="1"/>
</dbReference>
<evidence type="ECO:0000313" key="4">
    <source>
        <dbReference type="EMBL" id="KRL64542.1"/>
    </source>
</evidence>
<dbReference type="Pfam" id="PF12978">
    <property type="entry name" value="DUF3862"/>
    <property type="match status" value="1"/>
</dbReference>